<evidence type="ECO:0000256" key="4">
    <source>
        <dbReference type="ARBA" id="ARBA00022475"/>
    </source>
</evidence>
<reference evidence="13" key="1">
    <citation type="journal article" date="2023" name="Int. J. Syst. Evol. Microbiol.">
        <title>Mesoterricola silvestris gen. nov., sp. nov., Mesoterricola sediminis sp. nov., Geothrix oryzae sp. nov., Geothrix edaphica sp. nov., Geothrix rubra sp. nov., and Geothrix limicola sp. nov., six novel members of Acidobacteriota isolated from soils.</title>
        <authorList>
            <person name="Itoh H."/>
            <person name="Sugisawa Y."/>
            <person name="Mise K."/>
            <person name="Xu Z."/>
            <person name="Kuniyasu M."/>
            <person name="Ushijima N."/>
            <person name="Kawano K."/>
            <person name="Kobayashi E."/>
            <person name="Shiratori Y."/>
            <person name="Masuda Y."/>
            <person name="Senoo K."/>
        </authorList>
    </citation>
    <scope>NUCLEOTIDE SEQUENCE</scope>
    <source>
        <strain evidence="13">W786</strain>
    </source>
</reference>
<evidence type="ECO:0000256" key="6">
    <source>
        <dbReference type="ARBA" id="ARBA00022989"/>
    </source>
</evidence>
<comment type="similarity">
    <text evidence="2 11">Belongs to the sodium:solute symporter (SSF) (TC 2.A.21) family.</text>
</comment>
<evidence type="ECO:0000256" key="8">
    <source>
        <dbReference type="ARBA" id="ARBA00023065"/>
    </source>
</evidence>
<dbReference type="KEGG" id="msea:METESE_30520"/>
<dbReference type="PANTHER" id="PTHR42985">
    <property type="entry name" value="SODIUM-COUPLED MONOCARBOXYLATE TRANSPORTER"/>
    <property type="match status" value="1"/>
</dbReference>
<feature type="transmembrane region" description="Helical" evidence="12">
    <location>
        <begin position="42"/>
        <end position="62"/>
    </location>
</feature>
<feature type="transmembrane region" description="Helical" evidence="12">
    <location>
        <begin position="179"/>
        <end position="196"/>
    </location>
</feature>
<evidence type="ECO:0000256" key="3">
    <source>
        <dbReference type="ARBA" id="ARBA00022448"/>
    </source>
</evidence>
<feature type="transmembrane region" description="Helical" evidence="12">
    <location>
        <begin position="509"/>
        <end position="528"/>
    </location>
</feature>
<dbReference type="CDD" id="cd11494">
    <property type="entry name" value="SLC5sbd_NIS-like_u2"/>
    <property type="match status" value="1"/>
</dbReference>
<dbReference type="InterPro" id="IPR038377">
    <property type="entry name" value="Na/Glc_symporter_sf"/>
</dbReference>
<feature type="transmembrane region" description="Helical" evidence="12">
    <location>
        <begin position="534"/>
        <end position="554"/>
    </location>
</feature>
<keyword evidence="10" id="KW-0739">Sodium transport</keyword>
<evidence type="ECO:0000256" key="9">
    <source>
        <dbReference type="ARBA" id="ARBA00023136"/>
    </source>
</evidence>
<proteinExistence type="inferred from homology"/>
<keyword evidence="8" id="KW-0406">Ion transport</keyword>
<evidence type="ECO:0000256" key="11">
    <source>
        <dbReference type="RuleBase" id="RU362091"/>
    </source>
</evidence>
<protein>
    <recommendedName>
        <fullName evidence="15">Sodium:solute symporter</fullName>
    </recommendedName>
</protein>
<evidence type="ECO:0000256" key="10">
    <source>
        <dbReference type="ARBA" id="ARBA00023201"/>
    </source>
</evidence>
<feature type="transmembrane region" description="Helical" evidence="12">
    <location>
        <begin position="271"/>
        <end position="295"/>
    </location>
</feature>
<feature type="transmembrane region" description="Helical" evidence="12">
    <location>
        <begin position="150"/>
        <end position="167"/>
    </location>
</feature>
<dbReference type="GO" id="GO:0006814">
    <property type="term" value="P:sodium ion transport"/>
    <property type="evidence" value="ECO:0007669"/>
    <property type="project" value="UniProtKB-KW"/>
</dbReference>
<feature type="transmembrane region" description="Helical" evidence="12">
    <location>
        <begin position="117"/>
        <end position="138"/>
    </location>
</feature>
<feature type="transmembrane region" description="Helical" evidence="12">
    <location>
        <begin position="483"/>
        <end position="502"/>
    </location>
</feature>
<evidence type="ECO:0000313" key="13">
    <source>
        <dbReference type="EMBL" id="BDU78094.1"/>
    </source>
</evidence>
<evidence type="ECO:0000256" key="12">
    <source>
        <dbReference type="SAM" id="Phobius"/>
    </source>
</evidence>
<feature type="transmembrane region" description="Helical" evidence="12">
    <location>
        <begin position="231"/>
        <end position="250"/>
    </location>
</feature>
<evidence type="ECO:0000256" key="5">
    <source>
        <dbReference type="ARBA" id="ARBA00022692"/>
    </source>
</evidence>
<dbReference type="GO" id="GO:0005886">
    <property type="term" value="C:plasma membrane"/>
    <property type="evidence" value="ECO:0007669"/>
    <property type="project" value="UniProtKB-SubCell"/>
</dbReference>
<dbReference type="AlphaFoldDB" id="A0AA48KDB1"/>
<comment type="subcellular location">
    <subcellularLocation>
        <location evidence="1">Cell membrane</location>
        <topology evidence="1">Multi-pass membrane protein</topology>
    </subcellularLocation>
</comment>
<evidence type="ECO:0000256" key="7">
    <source>
        <dbReference type="ARBA" id="ARBA00023053"/>
    </source>
</evidence>
<dbReference type="RefSeq" id="WP_243333505.1">
    <property type="nucleotide sequence ID" value="NZ_AP027081.1"/>
</dbReference>
<evidence type="ECO:0000256" key="2">
    <source>
        <dbReference type="ARBA" id="ARBA00006434"/>
    </source>
</evidence>
<sequence length="572" mass="61505">MSPLDWAVLAGCLAFVVLFGLWKGRGHRDAEGYILANRDARWFTICLSIMATQASAITFLSTPGQAYVDGMRFVQFYLGLPLAMVVLSATLVPLFHKLKVFTAYEFLEARFDAKTRTLAAGLFLLQRGLAVGLTIYAPALVLSVLLGWDIRVNLALVGTLVLIYTVTGGTRAVSWAQSWQMLIITCGMVAAGALVARRLPAGVGFADALHVAGGLGRLNAIDTSFDVTNRYNLWSGLIGGFFLSLSYFGTDQSQVQRYLSGSSVSQSRMGLLANGLLKVPMQFLILLLGVLVFAAHQFSPPPVFFNPAPVKAALAGPQASEWRKIEARWETVAGERAAAARAFAEARRRGDAAPEREALVRADARAVEVRKAGVEVLRKAAPGTNPSDVNYIFLWYVLHALPAGVVGLVLAAEFSASMSSMSAEINALGATTLVDLWRRFRKGAGPASEVRVTRLATLGWGIFAVAFAEYASRLGSLVEAVNLLGSLFYGTILGIFIVAFYLKRVRGGSAFWAALVAEAAVLACFFLTPISFLWYNVIGCLLVVLLAWVFQAAAGTGVIDKAPPGLENCSRM</sequence>
<evidence type="ECO:0008006" key="15">
    <source>
        <dbReference type="Google" id="ProtNLM"/>
    </source>
</evidence>
<organism evidence="13 14">
    <name type="scientific">Mesoterricola sediminis</name>
    <dbReference type="NCBI Taxonomy" id="2927980"/>
    <lineage>
        <taxon>Bacteria</taxon>
        <taxon>Pseudomonadati</taxon>
        <taxon>Acidobacteriota</taxon>
        <taxon>Holophagae</taxon>
        <taxon>Holophagales</taxon>
        <taxon>Holophagaceae</taxon>
        <taxon>Mesoterricola</taxon>
    </lineage>
</organism>
<keyword evidence="9 12" id="KW-0472">Membrane</keyword>
<keyword evidence="7" id="KW-0915">Sodium</keyword>
<keyword evidence="6 12" id="KW-1133">Transmembrane helix</keyword>
<keyword evidence="5 12" id="KW-0812">Transmembrane</keyword>
<dbReference type="InterPro" id="IPR001734">
    <property type="entry name" value="Na/solute_symporter"/>
</dbReference>
<dbReference type="Pfam" id="PF00474">
    <property type="entry name" value="SSF"/>
    <property type="match status" value="2"/>
</dbReference>
<gene>
    <name evidence="13" type="ORF">METESE_30520</name>
</gene>
<feature type="transmembrane region" description="Helical" evidence="12">
    <location>
        <begin position="74"/>
        <end position="96"/>
    </location>
</feature>
<dbReference type="GO" id="GO:0015293">
    <property type="term" value="F:symporter activity"/>
    <property type="evidence" value="ECO:0007669"/>
    <property type="project" value="TreeGrafter"/>
</dbReference>
<accession>A0AA48KDB1</accession>
<keyword evidence="3" id="KW-0813">Transport</keyword>
<dbReference type="PANTHER" id="PTHR42985:SF40">
    <property type="entry name" value="LD47995P-RELATED"/>
    <property type="match status" value="1"/>
</dbReference>
<keyword evidence="14" id="KW-1185">Reference proteome</keyword>
<dbReference type="InterPro" id="IPR051163">
    <property type="entry name" value="Sodium:Solute_Symporter_SSF"/>
</dbReference>
<dbReference type="PROSITE" id="PS50283">
    <property type="entry name" value="NA_SOLUT_SYMP_3"/>
    <property type="match status" value="1"/>
</dbReference>
<dbReference type="Gene3D" id="1.20.1730.10">
    <property type="entry name" value="Sodium/glucose cotransporter"/>
    <property type="match status" value="1"/>
</dbReference>
<dbReference type="Proteomes" id="UP001228113">
    <property type="component" value="Chromosome"/>
</dbReference>
<feature type="transmembrane region" description="Helical" evidence="12">
    <location>
        <begin position="392"/>
        <end position="412"/>
    </location>
</feature>
<dbReference type="EMBL" id="AP027081">
    <property type="protein sequence ID" value="BDU78094.1"/>
    <property type="molecule type" value="Genomic_DNA"/>
</dbReference>
<evidence type="ECO:0000256" key="1">
    <source>
        <dbReference type="ARBA" id="ARBA00004651"/>
    </source>
</evidence>
<name>A0AA48KDB1_9BACT</name>
<evidence type="ECO:0000313" key="14">
    <source>
        <dbReference type="Proteomes" id="UP001228113"/>
    </source>
</evidence>
<feature type="transmembrane region" description="Helical" evidence="12">
    <location>
        <begin position="6"/>
        <end position="22"/>
    </location>
</feature>
<keyword evidence="4" id="KW-1003">Cell membrane</keyword>